<dbReference type="RefSeq" id="WP_109386881.1">
    <property type="nucleotide sequence ID" value="NZ_QETF01000003.1"/>
</dbReference>
<dbReference type="EMBL" id="QETF01000003">
    <property type="protein sequence ID" value="PWG17906.1"/>
    <property type="molecule type" value="Genomic_DNA"/>
</dbReference>
<comment type="caution">
    <text evidence="1">The sequence shown here is derived from an EMBL/GenBank/DDBJ whole genome shotgun (WGS) entry which is preliminary data.</text>
</comment>
<dbReference type="AlphaFoldDB" id="A0A2V1P6D9"/>
<organism evidence="1 2">
    <name type="scientific">Salibaculum griseiflavum</name>
    <dbReference type="NCBI Taxonomy" id="1914409"/>
    <lineage>
        <taxon>Bacteria</taxon>
        <taxon>Pseudomonadati</taxon>
        <taxon>Pseudomonadota</taxon>
        <taxon>Alphaproteobacteria</taxon>
        <taxon>Rhodobacterales</taxon>
        <taxon>Roseobacteraceae</taxon>
        <taxon>Salibaculum</taxon>
    </lineage>
</organism>
<evidence type="ECO:0000313" key="1">
    <source>
        <dbReference type="EMBL" id="PWG17906.1"/>
    </source>
</evidence>
<proteinExistence type="predicted"/>
<name>A0A2V1P6D9_9RHOB</name>
<accession>A0A2V1P6D9</accession>
<dbReference type="OrthoDB" id="8293772at2"/>
<sequence>MAHPPKTELRDKMMALEVEELQAAREHYEAFLKDSRLVANEPHERDEMAAARMAADLAHGFDDPIHDHEAKIDALEALDTGPNSEVGPGAVVTLNGRNFIVAVSTKKFECGGETYMGISQESPIYKKMAGMSAGDSFEQNGVEMVIDAVF</sequence>
<evidence type="ECO:0000313" key="2">
    <source>
        <dbReference type="Proteomes" id="UP000245293"/>
    </source>
</evidence>
<evidence type="ECO:0008006" key="3">
    <source>
        <dbReference type="Google" id="ProtNLM"/>
    </source>
</evidence>
<gene>
    <name evidence="1" type="ORF">DFK10_04125</name>
</gene>
<protein>
    <recommendedName>
        <fullName evidence="3">Transcription elongation factor</fullName>
    </recommendedName>
</protein>
<reference evidence="2" key="1">
    <citation type="submission" date="2018-05" db="EMBL/GenBank/DDBJ databases">
        <authorList>
            <person name="Du Z."/>
            <person name="Wang X."/>
        </authorList>
    </citation>
    <scope>NUCLEOTIDE SEQUENCE [LARGE SCALE GENOMIC DNA]</scope>
    <source>
        <strain evidence="2">WDS4C29</strain>
    </source>
</reference>
<keyword evidence="2" id="KW-1185">Reference proteome</keyword>
<dbReference type="Proteomes" id="UP000245293">
    <property type="component" value="Unassembled WGS sequence"/>
</dbReference>